<dbReference type="AlphaFoldDB" id="A0A9N9H4B5"/>
<comment type="caution">
    <text evidence="2">The sequence shown here is derived from an EMBL/GenBank/DDBJ whole genome shotgun (WGS) entry which is preliminary data.</text>
</comment>
<dbReference type="EMBL" id="CAJVPV010011070">
    <property type="protein sequence ID" value="CAG8657439.1"/>
    <property type="molecule type" value="Genomic_DNA"/>
</dbReference>
<keyword evidence="3" id="KW-1185">Reference proteome</keyword>
<proteinExistence type="predicted"/>
<sequence length="355" mass="38444">MVSAQKSSPSNKSLENSSVIVVPSQREINTASGSNNTAQTTSLQTNSSPILNNNPSRQNTVDSLSNLQLIQKQSSQLAQARQMLANSQQSRLSPHTQQQLQSLANSQLQRSLVANSQLQRSLVANSQLQQSLANSQLQQSQLQQSLANSQLQQSQLQQSLVNSQLQQSLVNSQLQQSLANTILTPTHAGQLSSFNTGMLLRSLQSNQPQQPIQLITTPTHSQVTTQLLIEQGMQNPIYGLHYQQIQSMGPIQPSIQSIGGTRQANILLDNASSNLNSIAENAMVVRNPVVTTSSMVSNNRSPISSTNNNRISMNLQNQVAEVGGLRSVNLAAQPSLQSSQLVNLFPTVDQNDGKN</sequence>
<evidence type="ECO:0000313" key="3">
    <source>
        <dbReference type="Proteomes" id="UP000789342"/>
    </source>
</evidence>
<organism evidence="2 3">
    <name type="scientific">Acaulospora morrowiae</name>
    <dbReference type="NCBI Taxonomy" id="94023"/>
    <lineage>
        <taxon>Eukaryota</taxon>
        <taxon>Fungi</taxon>
        <taxon>Fungi incertae sedis</taxon>
        <taxon>Mucoromycota</taxon>
        <taxon>Glomeromycotina</taxon>
        <taxon>Glomeromycetes</taxon>
        <taxon>Diversisporales</taxon>
        <taxon>Acaulosporaceae</taxon>
        <taxon>Acaulospora</taxon>
    </lineage>
</organism>
<name>A0A9N9H4B5_9GLOM</name>
<feature type="compositionally biased region" description="Polar residues" evidence="1">
    <location>
        <begin position="26"/>
        <end position="60"/>
    </location>
</feature>
<protein>
    <submittedName>
        <fullName evidence="2">92_t:CDS:1</fullName>
    </submittedName>
</protein>
<gene>
    <name evidence="2" type="ORF">AMORRO_LOCUS10251</name>
</gene>
<dbReference type="OrthoDB" id="10617238at2759"/>
<accession>A0A9N9H4B5</accession>
<evidence type="ECO:0000256" key="1">
    <source>
        <dbReference type="SAM" id="MobiDB-lite"/>
    </source>
</evidence>
<reference evidence="2" key="1">
    <citation type="submission" date="2021-06" db="EMBL/GenBank/DDBJ databases">
        <authorList>
            <person name="Kallberg Y."/>
            <person name="Tangrot J."/>
            <person name="Rosling A."/>
        </authorList>
    </citation>
    <scope>NUCLEOTIDE SEQUENCE</scope>
    <source>
        <strain evidence="2">CL551</strain>
    </source>
</reference>
<feature type="region of interest" description="Disordered" evidence="1">
    <location>
        <begin position="1"/>
        <end position="60"/>
    </location>
</feature>
<feature type="compositionally biased region" description="Low complexity" evidence="1">
    <location>
        <begin position="1"/>
        <end position="18"/>
    </location>
</feature>
<evidence type="ECO:0000313" key="2">
    <source>
        <dbReference type="EMBL" id="CAG8657439.1"/>
    </source>
</evidence>
<dbReference type="Proteomes" id="UP000789342">
    <property type="component" value="Unassembled WGS sequence"/>
</dbReference>